<evidence type="ECO:0000313" key="1">
    <source>
        <dbReference type="EMBL" id="PIU73205.1"/>
    </source>
</evidence>
<comment type="caution">
    <text evidence="1">The sequence shown here is derived from an EMBL/GenBank/DDBJ whole genome shotgun (WGS) entry which is preliminary data.</text>
</comment>
<dbReference type="AlphaFoldDB" id="A0A2M7ARF6"/>
<dbReference type="EMBL" id="PEWA01000049">
    <property type="protein sequence ID" value="PIU73205.1"/>
    <property type="molecule type" value="Genomic_DNA"/>
</dbReference>
<gene>
    <name evidence="1" type="ORF">COS78_03485</name>
</gene>
<protein>
    <submittedName>
        <fullName evidence="1">Uncharacterized protein</fullName>
    </submittedName>
</protein>
<proteinExistence type="predicted"/>
<dbReference type="Proteomes" id="UP000231407">
    <property type="component" value="Unassembled WGS sequence"/>
</dbReference>
<sequence length="80" mass="9234">MTTYEYCSYGITPVVTRGFRIKNRCDSNSNPLPDRAIETRTVFKHPVRICGAETTEEKKICSGYRIMSIDIWDPASSIRW</sequence>
<organism evidence="1 2">
    <name type="scientific">Candidatus Shapirobacteria bacterium CG06_land_8_20_14_3_00_40_12</name>
    <dbReference type="NCBI Taxonomy" id="1974881"/>
    <lineage>
        <taxon>Bacteria</taxon>
        <taxon>Candidatus Shapironibacteriota</taxon>
    </lineage>
</organism>
<evidence type="ECO:0000313" key="2">
    <source>
        <dbReference type="Proteomes" id="UP000231407"/>
    </source>
</evidence>
<accession>A0A2M7ARF6</accession>
<reference evidence="2" key="1">
    <citation type="submission" date="2017-09" db="EMBL/GenBank/DDBJ databases">
        <title>Depth-based differentiation of microbial function through sediment-hosted aquifers and enrichment of novel symbionts in the deep terrestrial subsurface.</title>
        <authorList>
            <person name="Probst A.J."/>
            <person name="Ladd B."/>
            <person name="Jarett J.K."/>
            <person name="Geller-Mcgrath D.E."/>
            <person name="Sieber C.M.K."/>
            <person name="Emerson J.B."/>
            <person name="Anantharaman K."/>
            <person name="Thomas B.C."/>
            <person name="Malmstrom R."/>
            <person name="Stieglmeier M."/>
            <person name="Klingl A."/>
            <person name="Woyke T."/>
            <person name="Ryan C.M."/>
            <person name="Banfield J.F."/>
        </authorList>
    </citation>
    <scope>NUCLEOTIDE SEQUENCE [LARGE SCALE GENOMIC DNA]</scope>
</reference>
<name>A0A2M7ARF6_9BACT</name>